<evidence type="ECO:0000256" key="5">
    <source>
        <dbReference type="ARBA" id="ARBA00023242"/>
    </source>
</evidence>
<dbReference type="GO" id="GO:0042273">
    <property type="term" value="P:ribosomal large subunit biogenesis"/>
    <property type="evidence" value="ECO:0007669"/>
    <property type="project" value="TreeGrafter"/>
</dbReference>
<feature type="region of interest" description="Disordered" evidence="6">
    <location>
        <begin position="81"/>
        <end position="101"/>
    </location>
</feature>
<keyword evidence="5" id="KW-0539">Nucleus</keyword>
<feature type="compositionally biased region" description="Basic residues" evidence="6">
    <location>
        <begin position="1"/>
        <end position="12"/>
    </location>
</feature>
<dbReference type="PANTHER" id="PTHR13243">
    <property type="entry name" value="HSPC111 PROTEIN-RELATED"/>
    <property type="match status" value="1"/>
</dbReference>
<feature type="compositionally biased region" description="Basic residues" evidence="6">
    <location>
        <begin position="20"/>
        <end position="29"/>
    </location>
</feature>
<keyword evidence="8" id="KW-1185">Reference proteome</keyword>
<evidence type="ECO:0000256" key="6">
    <source>
        <dbReference type="SAM" id="MobiDB-lite"/>
    </source>
</evidence>
<evidence type="ECO:0000313" key="7">
    <source>
        <dbReference type="EMBL" id="KAJ7197164.1"/>
    </source>
</evidence>
<dbReference type="Pfam" id="PF09420">
    <property type="entry name" value="Nop16"/>
    <property type="match status" value="1"/>
</dbReference>
<comment type="function">
    <text evidence="1">Involved in the biogenesis of the 60S ribosomal subunit.</text>
</comment>
<gene>
    <name evidence="7" type="ORF">GGX14DRAFT_668337</name>
</gene>
<accession>A0AAD6UZP4</accession>
<protein>
    <recommendedName>
        <fullName evidence="4">Nucleolar protein 16</fullName>
    </recommendedName>
</protein>
<evidence type="ECO:0000313" key="8">
    <source>
        <dbReference type="Proteomes" id="UP001219525"/>
    </source>
</evidence>
<name>A0AAD6UZP4_9AGAR</name>
<sequence>MANPRQRRKARSGTHSAVSHTRHAKRNIKKMPPVRGPSTILSSLWDKRKTVRQNYAALGLMHTLNPSAAGGIEPVETKLTPEEEASTPNFTAPMRSGHGRIVRDGEGNVVRIELAEEDEEMAEVAERDKTMESLGAEIDANVRQKWITGLGGGRNGKADGRAVEALERVASGPFVGAGPRMASRLEAAYLQRLVAKHGTDVQKMARDRKLNAEQRTVGELTRGLRRCGLGGGD</sequence>
<feature type="non-terminal residue" evidence="7">
    <location>
        <position position="1"/>
    </location>
</feature>
<evidence type="ECO:0000256" key="3">
    <source>
        <dbReference type="ARBA" id="ARBA00008479"/>
    </source>
</evidence>
<comment type="caution">
    <text evidence="7">The sequence shown here is derived from an EMBL/GenBank/DDBJ whole genome shotgun (WGS) entry which is preliminary data.</text>
</comment>
<comment type="similarity">
    <text evidence="3">Belongs to the NOP16 family.</text>
</comment>
<dbReference type="InterPro" id="IPR019002">
    <property type="entry name" value="Ribosome_biogenesis_Nop16"/>
</dbReference>
<evidence type="ECO:0000256" key="2">
    <source>
        <dbReference type="ARBA" id="ARBA00004604"/>
    </source>
</evidence>
<reference evidence="7" key="1">
    <citation type="submission" date="2023-03" db="EMBL/GenBank/DDBJ databases">
        <title>Massive genome expansion in bonnet fungi (Mycena s.s.) driven by repeated elements and novel gene families across ecological guilds.</title>
        <authorList>
            <consortium name="Lawrence Berkeley National Laboratory"/>
            <person name="Harder C.B."/>
            <person name="Miyauchi S."/>
            <person name="Viragh M."/>
            <person name="Kuo A."/>
            <person name="Thoen E."/>
            <person name="Andreopoulos B."/>
            <person name="Lu D."/>
            <person name="Skrede I."/>
            <person name="Drula E."/>
            <person name="Henrissat B."/>
            <person name="Morin E."/>
            <person name="Kohler A."/>
            <person name="Barry K."/>
            <person name="LaButti K."/>
            <person name="Morin E."/>
            <person name="Salamov A."/>
            <person name="Lipzen A."/>
            <person name="Mereny Z."/>
            <person name="Hegedus B."/>
            <person name="Baldrian P."/>
            <person name="Stursova M."/>
            <person name="Weitz H."/>
            <person name="Taylor A."/>
            <person name="Grigoriev I.V."/>
            <person name="Nagy L.G."/>
            <person name="Martin F."/>
            <person name="Kauserud H."/>
        </authorList>
    </citation>
    <scope>NUCLEOTIDE SEQUENCE</scope>
    <source>
        <strain evidence="7">9144</strain>
    </source>
</reference>
<dbReference type="EMBL" id="JARJCW010000079">
    <property type="protein sequence ID" value="KAJ7197164.1"/>
    <property type="molecule type" value="Genomic_DNA"/>
</dbReference>
<dbReference type="GO" id="GO:0005730">
    <property type="term" value="C:nucleolus"/>
    <property type="evidence" value="ECO:0007669"/>
    <property type="project" value="UniProtKB-SubCell"/>
</dbReference>
<proteinExistence type="inferred from homology"/>
<dbReference type="AlphaFoldDB" id="A0AAD6UZP4"/>
<dbReference type="Proteomes" id="UP001219525">
    <property type="component" value="Unassembled WGS sequence"/>
</dbReference>
<comment type="subcellular location">
    <subcellularLocation>
        <location evidence="2">Nucleus</location>
        <location evidence="2">Nucleolus</location>
    </subcellularLocation>
</comment>
<dbReference type="PANTHER" id="PTHR13243:SF1">
    <property type="entry name" value="NUCLEOLAR PROTEIN 16"/>
    <property type="match status" value="1"/>
</dbReference>
<evidence type="ECO:0000256" key="1">
    <source>
        <dbReference type="ARBA" id="ARBA00002889"/>
    </source>
</evidence>
<feature type="region of interest" description="Disordered" evidence="6">
    <location>
        <begin position="1"/>
        <end position="35"/>
    </location>
</feature>
<organism evidence="7 8">
    <name type="scientific">Mycena pura</name>
    <dbReference type="NCBI Taxonomy" id="153505"/>
    <lineage>
        <taxon>Eukaryota</taxon>
        <taxon>Fungi</taxon>
        <taxon>Dikarya</taxon>
        <taxon>Basidiomycota</taxon>
        <taxon>Agaricomycotina</taxon>
        <taxon>Agaricomycetes</taxon>
        <taxon>Agaricomycetidae</taxon>
        <taxon>Agaricales</taxon>
        <taxon>Marasmiineae</taxon>
        <taxon>Mycenaceae</taxon>
        <taxon>Mycena</taxon>
    </lineage>
</organism>
<evidence type="ECO:0000256" key="4">
    <source>
        <dbReference type="ARBA" id="ARBA00015522"/>
    </source>
</evidence>